<dbReference type="PROSITE" id="PS50995">
    <property type="entry name" value="HTH_MARR_2"/>
    <property type="match status" value="1"/>
</dbReference>
<evidence type="ECO:0000256" key="5">
    <source>
        <dbReference type="ARBA" id="ARBA00023163"/>
    </source>
</evidence>
<feature type="domain" description="HTH marR-type" evidence="6">
    <location>
        <begin position="9"/>
        <end position="139"/>
    </location>
</feature>
<dbReference type="InterPro" id="IPR036390">
    <property type="entry name" value="WH_DNA-bd_sf"/>
</dbReference>
<evidence type="ECO:0000259" key="6">
    <source>
        <dbReference type="PROSITE" id="PS50995"/>
    </source>
</evidence>
<comment type="caution">
    <text evidence="7">The sequence shown here is derived from an EMBL/GenBank/DDBJ whole genome shotgun (WGS) entry which is preliminary data.</text>
</comment>
<keyword evidence="5" id="KW-0804">Transcription</keyword>
<dbReference type="RefSeq" id="WP_209380527.1">
    <property type="nucleotide sequence ID" value="NZ_JAGIZB010000015.1"/>
</dbReference>
<name>A0ABS4AGV2_9PROT</name>
<dbReference type="InterPro" id="IPR000835">
    <property type="entry name" value="HTH_MarR-typ"/>
</dbReference>
<dbReference type="InterPro" id="IPR036388">
    <property type="entry name" value="WH-like_DNA-bd_sf"/>
</dbReference>
<dbReference type="InterPro" id="IPR039422">
    <property type="entry name" value="MarR/SlyA-like"/>
</dbReference>
<proteinExistence type="predicted"/>
<sequence>MSDVLPRPAEMLCFSLYAANHALTRVYKPLLEPLGLTYPQFLVMLSLWAEDGLTVGQIGDRLFLESNTLTPLLKRLEAAGLVARARDARDERVVRVRLTPAGRGLREGAEAIPGCILQASGLEAQEATRLREEVERLRRALETSGAG</sequence>
<dbReference type="PANTHER" id="PTHR33164:SF5">
    <property type="entry name" value="ORGANIC HYDROPEROXIDE RESISTANCE TRANSCRIPTIONAL REGULATOR"/>
    <property type="match status" value="1"/>
</dbReference>
<organism evidence="7 8">
    <name type="scientific">Pararoseomonas baculiformis</name>
    <dbReference type="NCBI Taxonomy" id="2820812"/>
    <lineage>
        <taxon>Bacteria</taxon>
        <taxon>Pseudomonadati</taxon>
        <taxon>Pseudomonadota</taxon>
        <taxon>Alphaproteobacteria</taxon>
        <taxon>Acetobacterales</taxon>
        <taxon>Acetobacteraceae</taxon>
        <taxon>Pararoseomonas</taxon>
    </lineage>
</organism>
<reference evidence="7 8" key="1">
    <citation type="submission" date="2021-03" db="EMBL/GenBank/DDBJ databases">
        <authorList>
            <person name="So Y."/>
        </authorList>
    </citation>
    <scope>NUCLEOTIDE SEQUENCE [LARGE SCALE GENOMIC DNA]</scope>
    <source>
        <strain evidence="7 8">SSH11</strain>
    </source>
</reference>
<dbReference type="SUPFAM" id="SSF46785">
    <property type="entry name" value="Winged helix' DNA-binding domain"/>
    <property type="match status" value="1"/>
</dbReference>
<dbReference type="PANTHER" id="PTHR33164">
    <property type="entry name" value="TRANSCRIPTIONAL REGULATOR, MARR FAMILY"/>
    <property type="match status" value="1"/>
</dbReference>
<accession>A0ABS4AGV2</accession>
<keyword evidence="8" id="KW-1185">Reference proteome</keyword>
<dbReference type="Proteomes" id="UP000681594">
    <property type="component" value="Unassembled WGS sequence"/>
</dbReference>
<keyword evidence="2" id="KW-0963">Cytoplasm</keyword>
<dbReference type="Pfam" id="PF22381">
    <property type="entry name" value="Staph_reg_Sar_Rot"/>
    <property type="match status" value="1"/>
</dbReference>
<dbReference type="InterPro" id="IPR055166">
    <property type="entry name" value="Transc_reg_Sar_Rot_HTH"/>
</dbReference>
<evidence type="ECO:0000313" key="8">
    <source>
        <dbReference type="Proteomes" id="UP000681594"/>
    </source>
</evidence>
<gene>
    <name evidence="7" type="ORF">J8J14_15900</name>
</gene>
<dbReference type="PRINTS" id="PR00598">
    <property type="entry name" value="HTHMARR"/>
</dbReference>
<keyword evidence="4" id="KW-0238">DNA-binding</keyword>
<protein>
    <submittedName>
        <fullName evidence="7">MarR family transcriptional regulator</fullName>
    </submittedName>
</protein>
<evidence type="ECO:0000256" key="2">
    <source>
        <dbReference type="ARBA" id="ARBA00022490"/>
    </source>
</evidence>
<evidence type="ECO:0000313" key="7">
    <source>
        <dbReference type="EMBL" id="MBP0446257.1"/>
    </source>
</evidence>
<comment type="subcellular location">
    <subcellularLocation>
        <location evidence="1">Cytoplasm</location>
    </subcellularLocation>
</comment>
<evidence type="ECO:0000256" key="3">
    <source>
        <dbReference type="ARBA" id="ARBA00023015"/>
    </source>
</evidence>
<evidence type="ECO:0000256" key="1">
    <source>
        <dbReference type="ARBA" id="ARBA00004496"/>
    </source>
</evidence>
<keyword evidence="3" id="KW-0805">Transcription regulation</keyword>
<dbReference type="EMBL" id="JAGIZB010000015">
    <property type="protein sequence ID" value="MBP0446257.1"/>
    <property type="molecule type" value="Genomic_DNA"/>
</dbReference>
<evidence type="ECO:0000256" key="4">
    <source>
        <dbReference type="ARBA" id="ARBA00023125"/>
    </source>
</evidence>
<dbReference type="SMART" id="SM00347">
    <property type="entry name" value="HTH_MARR"/>
    <property type="match status" value="1"/>
</dbReference>
<dbReference type="Gene3D" id="1.10.10.10">
    <property type="entry name" value="Winged helix-like DNA-binding domain superfamily/Winged helix DNA-binding domain"/>
    <property type="match status" value="1"/>
</dbReference>